<protein>
    <submittedName>
        <fullName evidence="5">SGNH/GDSL hydrolase family protein</fullName>
    </submittedName>
</protein>
<dbReference type="GO" id="GO:0016787">
    <property type="term" value="F:hydrolase activity"/>
    <property type="evidence" value="ECO:0007669"/>
    <property type="project" value="UniProtKB-KW"/>
</dbReference>
<dbReference type="InterPro" id="IPR003961">
    <property type="entry name" value="FN3_dom"/>
</dbReference>
<feature type="signal peptide" evidence="3">
    <location>
        <begin position="1"/>
        <end position="28"/>
    </location>
</feature>
<comment type="caution">
    <text evidence="5">The sequence shown here is derived from an EMBL/GenBank/DDBJ whole genome shotgun (WGS) entry which is preliminary data.</text>
</comment>
<keyword evidence="6" id="KW-1185">Reference proteome</keyword>
<gene>
    <name evidence="5" type="ORF">ACFQ5G_13945</name>
</gene>
<reference evidence="6" key="1">
    <citation type="journal article" date="2019" name="Int. J. Syst. Evol. Microbiol.">
        <title>The Global Catalogue of Microorganisms (GCM) 10K type strain sequencing project: providing services to taxonomists for standard genome sequencing and annotation.</title>
        <authorList>
            <consortium name="The Broad Institute Genomics Platform"/>
            <consortium name="The Broad Institute Genome Sequencing Center for Infectious Disease"/>
            <person name="Wu L."/>
            <person name="Ma J."/>
        </authorList>
    </citation>
    <scope>NUCLEOTIDE SEQUENCE [LARGE SCALE GENOMIC DNA]</scope>
    <source>
        <strain evidence="6">CCM 7526</strain>
    </source>
</reference>
<evidence type="ECO:0000313" key="5">
    <source>
        <dbReference type="EMBL" id="MFD1366451.1"/>
    </source>
</evidence>
<proteinExistence type="predicted"/>
<evidence type="ECO:0000256" key="2">
    <source>
        <dbReference type="ARBA" id="ARBA00023326"/>
    </source>
</evidence>
<dbReference type="Gene3D" id="3.40.50.1110">
    <property type="entry name" value="SGNH hydrolase"/>
    <property type="match status" value="1"/>
</dbReference>
<dbReference type="SUPFAM" id="SSF49265">
    <property type="entry name" value="Fibronectin type III"/>
    <property type="match status" value="1"/>
</dbReference>
<evidence type="ECO:0000259" key="4">
    <source>
        <dbReference type="PROSITE" id="PS50853"/>
    </source>
</evidence>
<feature type="domain" description="Fibronectin type-III" evidence="4">
    <location>
        <begin position="267"/>
        <end position="361"/>
    </location>
</feature>
<evidence type="ECO:0000256" key="3">
    <source>
        <dbReference type="SAM" id="SignalP"/>
    </source>
</evidence>
<dbReference type="InterPro" id="IPR001087">
    <property type="entry name" value="GDSL"/>
</dbReference>
<name>A0ABW4A6S0_9ACTN</name>
<evidence type="ECO:0000313" key="6">
    <source>
        <dbReference type="Proteomes" id="UP001597183"/>
    </source>
</evidence>
<sequence length="459" mass="48096">MGRSKRLIGIALTAALAVVAVSAAPAAAAPAARIMVVGDSISQGAEGDFTWRYRIASHLVAAADFVGPWTGTHVLPADHTDQSSSHHGAYRAGIGFDGANLAQWGWQMHQAKAVIGGNVATHDPDYLLVELGFNDLGWGVSDAAGLLADFEHFVAAARAAKPGIRIAVANVPHRTPLDVNPGLPALITQYNALLAARVPELSTATSPIVLADVDGPFDEYTDAYDGLHPNVRGEHVIAKAFADRIAGGFGLGGAYGPVPASLPADLTPAAPATITAVPVGDKVRVSWAHSFGATGYEFWKRDTTTQGTWAKGVFDIGADSWTDDWLPAGHGFEYRVRPVRGTATVGGYSPVAAAVARPMPNVPNVAATGNPGRPWTITISWGAVAEADDYHVYSAPGCDLNVPAPSAFTEQQWGLGGKTSWTQELVFEQCRNYKVVASRYGGLGSLTAATTVRAYPVRS</sequence>
<dbReference type="Gene3D" id="2.60.40.10">
    <property type="entry name" value="Immunoglobulins"/>
    <property type="match status" value="1"/>
</dbReference>
<dbReference type="InterPro" id="IPR051532">
    <property type="entry name" value="Ester_Hydrolysis_Enzymes"/>
</dbReference>
<dbReference type="Proteomes" id="UP001597183">
    <property type="component" value="Unassembled WGS sequence"/>
</dbReference>
<feature type="chain" id="PRO_5045615334" evidence="3">
    <location>
        <begin position="29"/>
        <end position="459"/>
    </location>
</feature>
<dbReference type="PANTHER" id="PTHR30383:SF19">
    <property type="entry name" value="FIBRONECTIN TYPE-III DOMAIN-CONTAINING PROTEIN"/>
    <property type="match status" value="1"/>
</dbReference>
<evidence type="ECO:0000256" key="1">
    <source>
        <dbReference type="ARBA" id="ARBA00023295"/>
    </source>
</evidence>
<dbReference type="InterPro" id="IPR036514">
    <property type="entry name" value="SGNH_hydro_sf"/>
</dbReference>
<dbReference type="InterPro" id="IPR036116">
    <property type="entry name" value="FN3_sf"/>
</dbReference>
<dbReference type="RefSeq" id="WP_317793211.1">
    <property type="nucleotide sequence ID" value="NZ_AP028461.1"/>
</dbReference>
<dbReference type="InterPro" id="IPR013783">
    <property type="entry name" value="Ig-like_fold"/>
</dbReference>
<dbReference type="SUPFAM" id="SSF52266">
    <property type="entry name" value="SGNH hydrolase"/>
    <property type="match status" value="1"/>
</dbReference>
<keyword evidence="2" id="KW-0624">Polysaccharide degradation</keyword>
<dbReference type="CDD" id="cd01833">
    <property type="entry name" value="XynB_like"/>
    <property type="match status" value="1"/>
</dbReference>
<dbReference type="Pfam" id="PF00657">
    <property type="entry name" value="Lipase_GDSL"/>
    <property type="match status" value="1"/>
</dbReference>
<keyword evidence="5" id="KW-0378">Hydrolase</keyword>
<organism evidence="5 6">
    <name type="scientific">Actinoplanes sichuanensis</name>
    <dbReference type="NCBI Taxonomy" id="512349"/>
    <lineage>
        <taxon>Bacteria</taxon>
        <taxon>Bacillati</taxon>
        <taxon>Actinomycetota</taxon>
        <taxon>Actinomycetes</taxon>
        <taxon>Micromonosporales</taxon>
        <taxon>Micromonosporaceae</taxon>
        <taxon>Actinoplanes</taxon>
    </lineage>
</organism>
<keyword evidence="1" id="KW-0326">Glycosidase</keyword>
<dbReference type="EMBL" id="JBHTMK010000018">
    <property type="protein sequence ID" value="MFD1366451.1"/>
    <property type="molecule type" value="Genomic_DNA"/>
</dbReference>
<keyword evidence="2" id="KW-0119">Carbohydrate metabolism</keyword>
<dbReference type="PROSITE" id="PS50853">
    <property type="entry name" value="FN3"/>
    <property type="match status" value="1"/>
</dbReference>
<dbReference type="PANTHER" id="PTHR30383">
    <property type="entry name" value="THIOESTERASE 1/PROTEASE 1/LYSOPHOSPHOLIPASE L1"/>
    <property type="match status" value="1"/>
</dbReference>
<accession>A0ABW4A6S0</accession>
<keyword evidence="3" id="KW-0732">Signal</keyword>